<dbReference type="AlphaFoldDB" id="A0A6L7GCU4"/>
<organism evidence="1 2">
    <name type="scientific">Allopontixanthobacter confluentis</name>
    <dbReference type="NCBI Taxonomy" id="1849021"/>
    <lineage>
        <taxon>Bacteria</taxon>
        <taxon>Pseudomonadati</taxon>
        <taxon>Pseudomonadota</taxon>
        <taxon>Alphaproteobacteria</taxon>
        <taxon>Sphingomonadales</taxon>
        <taxon>Erythrobacteraceae</taxon>
        <taxon>Allopontixanthobacter</taxon>
    </lineage>
</organism>
<proteinExistence type="predicted"/>
<dbReference type="EMBL" id="WTYU01000001">
    <property type="protein sequence ID" value="MXP13793.1"/>
    <property type="molecule type" value="Genomic_DNA"/>
</dbReference>
<accession>A0A6L7GCU4</accession>
<comment type="caution">
    <text evidence="1">The sequence shown here is derived from an EMBL/GenBank/DDBJ whole genome shotgun (WGS) entry which is preliminary data.</text>
</comment>
<dbReference type="PROSITE" id="PS51257">
    <property type="entry name" value="PROKAR_LIPOPROTEIN"/>
    <property type="match status" value="1"/>
</dbReference>
<reference evidence="1 2" key="1">
    <citation type="submission" date="2019-12" db="EMBL/GenBank/DDBJ databases">
        <title>Genomic-based taxomic classification of the family Erythrobacteraceae.</title>
        <authorList>
            <person name="Xu L."/>
        </authorList>
    </citation>
    <scope>NUCLEOTIDE SEQUENCE [LARGE SCALE GENOMIC DNA]</scope>
    <source>
        <strain evidence="1 2">KCTC 52259</strain>
    </source>
</reference>
<dbReference type="Proteomes" id="UP000473531">
    <property type="component" value="Unassembled WGS sequence"/>
</dbReference>
<evidence type="ECO:0000313" key="2">
    <source>
        <dbReference type="Proteomes" id="UP000473531"/>
    </source>
</evidence>
<dbReference type="OrthoDB" id="7390084at2"/>
<evidence type="ECO:0008006" key="3">
    <source>
        <dbReference type="Google" id="ProtNLM"/>
    </source>
</evidence>
<keyword evidence="2" id="KW-1185">Reference proteome</keyword>
<gene>
    <name evidence="1" type="ORF">GRI44_03380</name>
</gene>
<evidence type="ECO:0000313" key="1">
    <source>
        <dbReference type="EMBL" id="MXP13793.1"/>
    </source>
</evidence>
<sequence>MLRKRALTAGLVAALAMVLTGCLLSPGKFTSELHLRNGGTFSYSYDGEIYLLALSKLAEMGNQAENSGSAYIQQPCYSDDEFEERECTSDEIAVQKSQYSARQQKQQKDAEMLRAMLGGIDPADPEAATELAERLRRQKGWNKVDYKGDGLFVVSFAIAGRLDHDFLFPTIERFPMSNFFVLVANREGGTVRVDAPGFSAQSGGNPFQGMMAGMAGMFAATAETAEADGESLPVFPELEGSFKIVTDGQILANNTDEGPAASTAGQVLEWQINKRTQVAPTALIRLTN</sequence>
<name>A0A6L7GCU4_9SPHN</name>
<protein>
    <recommendedName>
        <fullName evidence="3">Lipoprotein</fullName>
    </recommendedName>
</protein>